<dbReference type="Proteomes" id="UP000050794">
    <property type="component" value="Unassembled WGS sequence"/>
</dbReference>
<evidence type="ECO:0000313" key="3">
    <source>
        <dbReference type="WBParaSite" id="TCNE_0001017001-mRNA-1"/>
    </source>
</evidence>
<proteinExistence type="predicted"/>
<sequence length="132" mass="15064">MLFDDSAVTWKWKWRKRNWKREEEEWIVEGAEVLIDPLSTRRLRMHTRLQGTQAATRKNEPTPDFIDPLGEGCFTISKGKSVDGGATRAEQLEPTIACIDPIAVRTEKCEPTLTNTLATHQDDLLTKETVLL</sequence>
<dbReference type="WBParaSite" id="TCNE_0001017001-mRNA-1">
    <property type="protein sequence ID" value="TCNE_0001017001-mRNA-1"/>
    <property type="gene ID" value="TCNE_0001017001"/>
</dbReference>
<accession>A0A183UNV0</accession>
<evidence type="ECO:0000313" key="2">
    <source>
        <dbReference type="Proteomes" id="UP000050794"/>
    </source>
</evidence>
<organism evidence="2 3">
    <name type="scientific">Toxocara canis</name>
    <name type="common">Canine roundworm</name>
    <dbReference type="NCBI Taxonomy" id="6265"/>
    <lineage>
        <taxon>Eukaryota</taxon>
        <taxon>Metazoa</taxon>
        <taxon>Ecdysozoa</taxon>
        <taxon>Nematoda</taxon>
        <taxon>Chromadorea</taxon>
        <taxon>Rhabditida</taxon>
        <taxon>Spirurina</taxon>
        <taxon>Ascaridomorpha</taxon>
        <taxon>Ascaridoidea</taxon>
        <taxon>Toxocaridae</taxon>
        <taxon>Toxocara</taxon>
    </lineage>
</organism>
<reference evidence="1 2" key="2">
    <citation type="submission" date="2018-11" db="EMBL/GenBank/DDBJ databases">
        <authorList>
            <consortium name="Pathogen Informatics"/>
        </authorList>
    </citation>
    <scope>NUCLEOTIDE SEQUENCE [LARGE SCALE GENOMIC DNA]</scope>
</reference>
<protein>
    <submittedName>
        <fullName evidence="3">Integrase core domain containing protein</fullName>
    </submittedName>
</protein>
<gene>
    <name evidence="1" type="ORF">TCNE_LOCUS10170</name>
</gene>
<name>A0A183UNV0_TOXCA</name>
<keyword evidence="2" id="KW-1185">Reference proteome</keyword>
<reference evidence="3" key="1">
    <citation type="submission" date="2016-06" db="UniProtKB">
        <authorList>
            <consortium name="WormBaseParasite"/>
        </authorList>
    </citation>
    <scope>IDENTIFICATION</scope>
</reference>
<dbReference type="EMBL" id="UYWY01020411">
    <property type="protein sequence ID" value="VDM41491.1"/>
    <property type="molecule type" value="Genomic_DNA"/>
</dbReference>
<evidence type="ECO:0000313" key="1">
    <source>
        <dbReference type="EMBL" id="VDM41491.1"/>
    </source>
</evidence>
<dbReference type="AlphaFoldDB" id="A0A183UNV0"/>